<keyword evidence="3" id="KW-1185">Reference proteome</keyword>
<dbReference type="InterPro" id="IPR011990">
    <property type="entry name" value="TPR-like_helical_dom_sf"/>
</dbReference>
<dbReference type="Proteomes" id="UP001200557">
    <property type="component" value="Unassembled WGS sequence"/>
</dbReference>
<gene>
    <name evidence="2" type="ORF">L0664_01750</name>
</gene>
<organism evidence="2 3">
    <name type="scientific">Octadecabacter dasysiphoniae</name>
    <dbReference type="NCBI Taxonomy" id="2909341"/>
    <lineage>
        <taxon>Bacteria</taxon>
        <taxon>Pseudomonadati</taxon>
        <taxon>Pseudomonadota</taxon>
        <taxon>Alphaproteobacteria</taxon>
        <taxon>Rhodobacterales</taxon>
        <taxon>Roseobacteraceae</taxon>
        <taxon>Octadecabacter</taxon>
    </lineage>
</organism>
<dbReference type="Gene3D" id="1.25.40.10">
    <property type="entry name" value="Tetratricopeptide repeat domain"/>
    <property type="match status" value="1"/>
</dbReference>
<proteinExistence type="predicted"/>
<evidence type="ECO:0008006" key="4">
    <source>
        <dbReference type="Google" id="ProtNLM"/>
    </source>
</evidence>
<feature type="chain" id="PRO_5045407648" description="Tetratricopeptide repeat protein" evidence="1">
    <location>
        <begin position="20"/>
        <end position="285"/>
    </location>
</feature>
<keyword evidence="1" id="KW-0732">Signal</keyword>
<dbReference type="SUPFAM" id="SSF48452">
    <property type="entry name" value="TPR-like"/>
    <property type="match status" value="1"/>
</dbReference>
<dbReference type="PROSITE" id="PS51257">
    <property type="entry name" value="PROKAR_LIPOPROTEIN"/>
    <property type="match status" value="1"/>
</dbReference>
<evidence type="ECO:0000313" key="2">
    <source>
        <dbReference type="EMBL" id="MCF2869779.1"/>
    </source>
</evidence>
<accession>A0ABS9CRB7</accession>
<reference evidence="2 3" key="1">
    <citation type="submission" date="2022-01" db="EMBL/GenBank/DDBJ databases">
        <title>Octadecabacter sp. nov., isolated from a marine alga.</title>
        <authorList>
            <person name="Jin M.S."/>
            <person name="Kim H.M."/>
            <person name="Han D.M."/>
            <person name="Jung J.J."/>
            <person name="Jeon C.O."/>
        </authorList>
    </citation>
    <scope>NUCLEOTIDE SEQUENCE [LARGE SCALE GENOMIC DNA]</scope>
    <source>
        <strain evidence="2 3">G9-8</strain>
    </source>
</reference>
<evidence type="ECO:0000313" key="3">
    <source>
        <dbReference type="Proteomes" id="UP001200557"/>
    </source>
</evidence>
<sequence length="285" mass="31270">MRHPILISAALLGAMTLAACDQSGDAQVERALQDVNVVDETNLNDVMLTVADPNEAVNYFLRASTNDPGRIDLMRGLAKSLIRARRPSEGATAWQAVASHKDATLNDQIDLADALIRSNDWDGAEDVLDAIPPTHETYKRYRLEAMVADSNEEWSNADSFYETAVGLTTSPAGVLNNWGFSKLTRGDYSGAERLFTDALRNDSDLFTAKNNLVLARGAQRNYDLPVIPMTQIERAQLLHTLALTAIKQNDITIGRGLLGEAIQTHPQHFEAAVRSLRALEDNVTN</sequence>
<evidence type="ECO:0000256" key="1">
    <source>
        <dbReference type="SAM" id="SignalP"/>
    </source>
</evidence>
<comment type="caution">
    <text evidence="2">The sequence shown here is derived from an EMBL/GenBank/DDBJ whole genome shotgun (WGS) entry which is preliminary data.</text>
</comment>
<dbReference type="RefSeq" id="WP_235223905.1">
    <property type="nucleotide sequence ID" value="NZ_JAKGAQ010000001.1"/>
</dbReference>
<dbReference type="EMBL" id="JAKGAQ010000001">
    <property type="protein sequence ID" value="MCF2869779.1"/>
    <property type="molecule type" value="Genomic_DNA"/>
</dbReference>
<name>A0ABS9CRB7_9RHOB</name>
<feature type="signal peptide" evidence="1">
    <location>
        <begin position="1"/>
        <end position="19"/>
    </location>
</feature>
<protein>
    <recommendedName>
        <fullName evidence="4">Tetratricopeptide repeat protein</fullName>
    </recommendedName>
</protein>